<protein>
    <recommendedName>
        <fullName evidence="2">Nucleotide-diphospho-sugar transferase domain-containing protein</fullName>
    </recommendedName>
</protein>
<proteinExistence type="predicted"/>
<evidence type="ECO:0000313" key="1">
    <source>
        <dbReference type="EMBL" id="QHS99238.1"/>
    </source>
</evidence>
<name>A0A6C0C6G3_9ZZZZ</name>
<dbReference type="AlphaFoldDB" id="A0A6C0C6G3"/>
<dbReference type="EMBL" id="MN739336">
    <property type="protein sequence ID" value="QHS99238.1"/>
    <property type="molecule type" value="Genomic_DNA"/>
</dbReference>
<accession>A0A6C0C6G3</accession>
<evidence type="ECO:0008006" key="2">
    <source>
        <dbReference type="Google" id="ProtNLM"/>
    </source>
</evidence>
<reference evidence="1" key="1">
    <citation type="journal article" date="2020" name="Nature">
        <title>Giant virus diversity and host interactions through global metagenomics.</title>
        <authorList>
            <person name="Schulz F."/>
            <person name="Roux S."/>
            <person name="Paez-Espino D."/>
            <person name="Jungbluth S."/>
            <person name="Walsh D.A."/>
            <person name="Denef V.J."/>
            <person name="McMahon K.D."/>
            <person name="Konstantinidis K.T."/>
            <person name="Eloe-Fadrosh E.A."/>
            <person name="Kyrpides N.C."/>
            <person name="Woyke T."/>
        </authorList>
    </citation>
    <scope>NUCLEOTIDE SEQUENCE</scope>
    <source>
        <strain evidence="1">GVMAG-M-3300020185-33</strain>
    </source>
</reference>
<sequence length="250" mass="30001">MYNINFIAYACDKPNSQIYQSFLIPFAFFSLINNENSHVEIIVQDVKNFTKLFRDEIEQLKKINSNFLIRKSNFKKNKHIPNTYRFFEVPSIEAEYTYIADVDIMFLESDIVNKYKSFWPSGLPYNNILRYKDSVRLTGVHMIRTKEYFIKDFINFQNKRYENDSNENDEVVLGQMCQKVFGLPDFSHRMRPIYGIHFSPNRGENKTMELITSKNYYDKYISIKSKYPKLFEFEVFKNLTNQLENEFIIK</sequence>
<organism evidence="1">
    <name type="scientific">viral metagenome</name>
    <dbReference type="NCBI Taxonomy" id="1070528"/>
    <lineage>
        <taxon>unclassified sequences</taxon>
        <taxon>metagenomes</taxon>
        <taxon>organismal metagenomes</taxon>
    </lineage>
</organism>